<proteinExistence type="predicted"/>
<dbReference type="GO" id="GO:0043565">
    <property type="term" value="F:sequence-specific DNA binding"/>
    <property type="evidence" value="ECO:0007669"/>
    <property type="project" value="TreeGrafter"/>
</dbReference>
<dbReference type="PROSITE" id="PS00028">
    <property type="entry name" value="ZINC_FINGER_C2H2_1"/>
    <property type="match status" value="4"/>
</dbReference>
<evidence type="ECO:0000313" key="10">
    <source>
        <dbReference type="RefSeq" id="XP_023949974.2"/>
    </source>
</evidence>
<dbReference type="PROSITE" id="PS51915">
    <property type="entry name" value="ZAD"/>
    <property type="match status" value="1"/>
</dbReference>
<evidence type="ECO:0000256" key="2">
    <source>
        <dbReference type="ARBA" id="ARBA00022737"/>
    </source>
</evidence>
<dbReference type="InterPro" id="IPR013087">
    <property type="entry name" value="Znf_C2H2_type"/>
</dbReference>
<gene>
    <name evidence="10" type="primary">LOC112054423</name>
</gene>
<dbReference type="SMART" id="SM00355">
    <property type="entry name" value="ZnF_C2H2"/>
    <property type="match status" value="6"/>
</dbReference>
<dbReference type="GO" id="GO:0008270">
    <property type="term" value="F:zinc ion binding"/>
    <property type="evidence" value="ECO:0007669"/>
    <property type="project" value="UniProtKB-UniRule"/>
</dbReference>
<dbReference type="PROSITE" id="PS50157">
    <property type="entry name" value="ZINC_FINGER_C2H2_2"/>
    <property type="match status" value="5"/>
</dbReference>
<organism evidence="9 10">
    <name type="scientific">Bicyclus anynana</name>
    <name type="common">Squinting bush brown butterfly</name>
    <dbReference type="NCBI Taxonomy" id="110368"/>
    <lineage>
        <taxon>Eukaryota</taxon>
        <taxon>Metazoa</taxon>
        <taxon>Ecdysozoa</taxon>
        <taxon>Arthropoda</taxon>
        <taxon>Hexapoda</taxon>
        <taxon>Insecta</taxon>
        <taxon>Pterygota</taxon>
        <taxon>Neoptera</taxon>
        <taxon>Endopterygota</taxon>
        <taxon>Lepidoptera</taxon>
        <taxon>Glossata</taxon>
        <taxon>Ditrysia</taxon>
        <taxon>Papilionoidea</taxon>
        <taxon>Nymphalidae</taxon>
        <taxon>Satyrinae</taxon>
        <taxon>Satyrini</taxon>
        <taxon>Mycalesina</taxon>
        <taxon>Bicyclus</taxon>
    </lineage>
</organism>
<keyword evidence="9" id="KW-1185">Reference proteome</keyword>
<dbReference type="InterPro" id="IPR036236">
    <property type="entry name" value="Znf_C2H2_sf"/>
</dbReference>
<feature type="domain" description="C2H2-type" evidence="7">
    <location>
        <begin position="278"/>
        <end position="305"/>
    </location>
</feature>
<feature type="domain" description="C2H2-type" evidence="7">
    <location>
        <begin position="305"/>
        <end position="333"/>
    </location>
</feature>
<feature type="binding site" evidence="6">
    <location>
        <position position="57"/>
    </location>
    <ligand>
        <name>Zn(2+)</name>
        <dbReference type="ChEBI" id="CHEBI:29105"/>
    </ligand>
</feature>
<feature type="domain" description="C2H2-type" evidence="7">
    <location>
        <begin position="362"/>
        <end position="389"/>
    </location>
</feature>
<dbReference type="Proteomes" id="UP001652582">
    <property type="component" value="Chromosome 26"/>
</dbReference>
<keyword evidence="2" id="KW-0677">Repeat</keyword>
<sequence length="456" mass="53195">MEMYTWDCCRTCLGTRNLHPIFVNTAKSDKYTKTIFTVTGVKVELNDTMPQDICVECINFINKSIKFRRKCEEVQNMLQENGTKCKNVKLEYFKNVKEECHPSIDITDSYDDDFKDFDDNITLDALQYQNIGQNNLNNDEIVYGSITNNVSETSDDSDDKIIKTVNHSADSNGTMIKTVHYSDDSNDKIVDNQYNGDQLNVVEFHKTENDSNNDKIVFNTVQNHDRNDEINEDIENKSDNKVHLIEKQNLFSKKRKTRVRAVRKKEKSDEDLKTKQEIECEFCHKILTSKLSLRNHYKIHTGFDIVCEHCGKKFITRRLLLMHCRAKHGYEKTDKCSYCDYRASNAEQVKIHERLHTGEKPFVCKSCGAGFHRKSSYLQHVAIHLPEKTVQCDQCPARFKSVTLMRIHKNRHRPSPYTFKCGVCNNSFARRRNVARHLQRVHGLAPDHHIHRIKIH</sequence>
<feature type="binding site" evidence="6">
    <location>
        <position position="9"/>
    </location>
    <ligand>
        <name>Zn(2+)</name>
        <dbReference type="ChEBI" id="CHEBI:29105"/>
    </ligand>
</feature>
<dbReference type="SUPFAM" id="SSF57667">
    <property type="entry name" value="beta-beta-alpha zinc fingers"/>
    <property type="match status" value="3"/>
</dbReference>
<dbReference type="SMART" id="SM00868">
    <property type="entry name" value="zf-AD"/>
    <property type="match status" value="1"/>
</dbReference>
<dbReference type="SUPFAM" id="SSF57716">
    <property type="entry name" value="Glucocorticoid receptor-like (DNA-binding domain)"/>
    <property type="match status" value="1"/>
</dbReference>
<feature type="domain" description="C2H2-type" evidence="7">
    <location>
        <begin position="419"/>
        <end position="442"/>
    </location>
</feature>
<keyword evidence="3 5" id="KW-0863">Zinc-finger</keyword>
<evidence type="ECO:0000256" key="6">
    <source>
        <dbReference type="PROSITE-ProRule" id="PRU01263"/>
    </source>
</evidence>
<evidence type="ECO:0000256" key="5">
    <source>
        <dbReference type="PROSITE-ProRule" id="PRU00042"/>
    </source>
</evidence>
<dbReference type="OrthoDB" id="654211at2759"/>
<dbReference type="Gene3D" id="3.40.1800.20">
    <property type="match status" value="1"/>
</dbReference>
<dbReference type="PANTHER" id="PTHR24408">
    <property type="entry name" value="ZINC FINGER PROTEIN"/>
    <property type="match status" value="1"/>
</dbReference>
<reference evidence="10" key="1">
    <citation type="submission" date="2025-08" db="UniProtKB">
        <authorList>
            <consortium name="RefSeq"/>
        </authorList>
    </citation>
    <scope>IDENTIFICATION</scope>
</reference>
<dbReference type="GeneID" id="112054423"/>
<evidence type="ECO:0000256" key="4">
    <source>
        <dbReference type="ARBA" id="ARBA00022833"/>
    </source>
</evidence>
<dbReference type="KEGG" id="bany:112054423"/>
<keyword evidence="4 6" id="KW-0862">Zinc</keyword>
<feature type="domain" description="ZAD" evidence="8">
    <location>
        <begin position="7"/>
        <end position="81"/>
    </location>
</feature>
<dbReference type="Gene3D" id="3.30.160.60">
    <property type="entry name" value="Classic Zinc Finger"/>
    <property type="match status" value="4"/>
</dbReference>
<name>A0A6J1NTA5_BICAN</name>
<dbReference type="Pfam" id="PF00096">
    <property type="entry name" value="zf-C2H2"/>
    <property type="match status" value="1"/>
</dbReference>
<evidence type="ECO:0000256" key="3">
    <source>
        <dbReference type="ARBA" id="ARBA00022771"/>
    </source>
</evidence>
<keyword evidence="1 6" id="KW-0479">Metal-binding</keyword>
<accession>A0A6J1NTA5</accession>
<feature type="binding site" evidence="6">
    <location>
        <position position="12"/>
    </location>
    <ligand>
        <name>Zn(2+)</name>
        <dbReference type="ChEBI" id="CHEBI:29105"/>
    </ligand>
</feature>
<dbReference type="GO" id="GO:0000981">
    <property type="term" value="F:DNA-binding transcription factor activity, RNA polymerase II-specific"/>
    <property type="evidence" value="ECO:0007669"/>
    <property type="project" value="TreeGrafter"/>
</dbReference>
<dbReference type="InterPro" id="IPR012934">
    <property type="entry name" value="Znf_AD"/>
</dbReference>
<dbReference type="PANTHER" id="PTHR24408:SF58">
    <property type="entry name" value="TRANSCRIPTION FACTOR (TFIIIA), PUTATIVE (AFU_ORTHOLOGUE AFUA_1G05150)-RELATED"/>
    <property type="match status" value="1"/>
</dbReference>
<evidence type="ECO:0000259" key="8">
    <source>
        <dbReference type="PROSITE" id="PS51915"/>
    </source>
</evidence>
<dbReference type="AlphaFoldDB" id="A0A6J1NTA5"/>
<evidence type="ECO:0000313" key="9">
    <source>
        <dbReference type="Proteomes" id="UP001652582"/>
    </source>
</evidence>
<dbReference type="GO" id="GO:0005634">
    <property type="term" value="C:nucleus"/>
    <property type="evidence" value="ECO:0007669"/>
    <property type="project" value="UniProtKB-SubCell"/>
</dbReference>
<dbReference type="RefSeq" id="XP_023949974.2">
    <property type="nucleotide sequence ID" value="XM_024094206.2"/>
</dbReference>
<dbReference type="Pfam" id="PF07776">
    <property type="entry name" value="zf-AD"/>
    <property type="match status" value="1"/>
</dbReference>
<evidence type="ECO:0000259" key="7">
    <source>
        <dbReference type="PROSITE" id="PS50157"/>
    </source>
</evidence>
<protein>
    <submittedName>
        <fullName evidence="10">Zinc finger protein 567 isoform X1</fullName>
    </submittedName>
</protein>
<evidence type="ECO:0000256" key="1">
    <source>
        <dbReference type="ARBA" id="ARBA00022723"/>
    </source>
</evidence>
<feature type="domain" description="C2H2-type" evidence="7">
    <location>
        <begin position="334"/>
        <end position="361"/>
    </location>
</feature>
<feature type="binding site" evidence="6">
    <location>
        <position position="54"/>
    </location>
    <ligand>
        <name>Zn(2+)</name>
        <dbReference type="ChEBI" id="CHEBI:29105"/>
    </ligand>
</feature>